<evidence type="ECO:0000313" key="2">
    <source>
        <dbReference type="Proteomes" id="UP000704712"/>
    </source>
</evidence>
<proteinExistence type="predicted"/>
<sequence length="67" mass="7973">MESHPGPPTDRDLVEAGAYVRSVPTRLEREKIRHQAKKRPTAWHMFRSWKRRHQVNTVRNATASRKR</sequence>
<dbReference type="AlphaFoldDB" id="A0A8S9V4A3"/>
<name>A0A8S9V4A3_PHYIN</name>
<dbReference type="EMBL" id="JAACNO010000540">
    <property type="protein sequence ID" value="KAF4146947.1"/>
    <property type="molecule type" value="Genomic_DNA"/>
</dbReference>
<organism evidence="1 2">
    <name type="scientific">Phytophthora infestans</name>
    <name type="common">Potato late blight agent</name>
    <name type="synonym">Botrytis infestans</name>
    <dbReference type="NCBI Taxonomy" id="4787"/>
    <lineage>
        <taxon>Eukaryota</taxon>
        <taxon>Sar</taxon>
        <taxon>Stramenopiles</taxon>
        <taxon>Oomycota</taxon>
        <taxon>Peronosporomycetes</taxon>
        <taxon>Peronosporales</taxon>
        <taxon>Peronosporaceae</taxon>
        <taxon>Phytophthora</taxon>
    </lineage>
</organism>
<reference evidence="1" key="1">
    <citation type="submission" date="2020-03" db="EMBL/GenBank/DDBJ databases">
        <title>Hybrid Assembly of Korean Phytophthora infestans isolates.</title>
        <authorList>
            <person name="Prokchorchik M."/>
            <person name="Lee Y."/>
            <person name="Seo J."/>
            <person name="Cho J.-H."/>
            <person name="Park Y.-E."/>
            <person name="Jang D.-C."/>
            <person name="Im J.-S."/>
            <person name="Choi J.-G."/>
            <person name="Park H.-J."/>
            <person name="Lee G.-B."/>
            <person name="Lee Y.-G."/>
            <person name="Hong S.-Y."/>
            <person name="Cho K."/>
            <person name="Sohn K.H."/>
        </authorList>
    </citation>
    <scope>NUCLEOTIDE SEQUENCE</scope>
    <source>
        <strain evidence="1">KR_2_A2</strain>
    </source>
</reference>
<comment type="caution">
    <text evidence="1">The sequence shown here is derived from an EMBL/GenBank/DDBJ whole genome shotgun (WGS) entry which is preliminary data.</text>
</comment>
<dbReference type="Proteomes" id="UP000704712">
    <property type="component" value="Unassembled WGS sequence"/>
</dbReference>
<gene>
    <name evidence="1" type="ORF">GN958_ATG03834</name>
</gene>
<evidence type="ECO:0000313" key="1">
    <source>
        <dbReference type="EMBL" id="KAF4146947.1"/>
    </source>
</evidence>
<accession>A0A8S9V4A3</accession>
<protein>
    <submittedName>
        <fullName evidence="1">Uncharacterized protein</fullName>
    </submittedName>
</protein>